<dbReference type="PROSITE" id="PS00125">
    <property type="entry name" value="SER_THR_PHOSPHATASE"/>
    <property type="match status" value="1"/>
</dbReference>
<dbReference type="CDD" id="cd00144">
    <property type="entry name" value="MPP_PPP_family"/>
    <property type="match status" value="1"/>
</dbReference>
<dbReference type="InterPro" id="IPR006186">
    <property type="entry name" value="Ser/Thr-sp_prot-phosphatase"/>
</dbReference>
<dbReference type="GeneID" id="17109997"/>
<dbReference type="Pfam" id="PF00149">
    <property type="entry name" value="Metallophos"/>
    <property type="match status" value="1"/>
</dbReference>
<organism evidence="2 3">
    <name type="scientific">Aeropyrum camini SY1 = JCM 12091</name>
    <dbReference type="NCBI Taxonomy" id="1198449"/>
    <lineage>
        <taxon>Archaea</taxon>
        <taxon>Thermoproteota</taxon>
        <taxon>Thermoprotei</taxon>
        <taxon>Desulfurococcales</taxon>
        <taxon>Desulfurococcaceae</taxon>
        <taxon>Aeropyrum</taxon>
    </lineage>
</organism>
<dbReference type="Proteomes" id="UP000016887">
    <property type="component" value="Chromosome"/>
</dbReference>
<accession>U3TDB5</accession>
<dbReference type="InterPro" id="IPR050341">
    <property type="entry name" value="PP1_catalytic_subunit"/>
</dbReference>
<dbReference type="Gene3D" id="3.60.21.10">
    <property type="match status" value="1"/>
</dbReference>
<dbReference type="InterPro" id="IPR004843">
    <property type="entry name" value="Calcineurin-like_PHP"/>
</dbReference>
<dbReference type="SMART" id="SM00156">
    <property type="entry name" value="PP2Ac"/>
    <property type="match status" value="1"/>
</dbReference>
<keyword evidence="3" id="KW-1185">Reference proteome</keyword>
<protein>
    <submittedName>
        <fullName evidence="2">Serine/threonine protein phosphatase</fullName>
    </submittedName>
</protein>
<dbReference type="RefSeq" id="WP_022541290.1">
    <property type="nucleotide sequence ID" value="NC_022521.1"/>
</dbReference>
<proteinExistence type="predicted"/>
<dbReference type="STRING" id="1198449.ACAM_0546"/>
<gene>
    <name evidence="2" type="ORF">ACAM_0546</name>
</gene>
<dbReference type="PANTHER" id="PTHR11668:SF496">
    <property type="entry name" value="SERINE_THREONINE-PROTEIN PHOSPHATASE"/>
    <property type="match status" value="1"/>
</dbReference>
<dbReference type="GO" id="GO:0016787">
    <property type="term" value="F:hydrolase activity"/>
    <property type="evidence" value="ECO:0007669"/>
    <property type="project" value="InterPro"/>
</dbReference>
<sequence>MSLPGVEEYARCLESLSSYSREPPLKGGYFEKSGGVILARLNSGEEVVVVGDIHGDYNTFNTIVEHSLKTLEGGGYMFLLGDYIDRGTPEGQVLTLYRLCKLTETFPGQVIMLRGNHEPPQGLEPMPHDYPLALHRLYGDHGRELYRLSRRLFDSLPHAVLVEDTVLMVHGGPPTINLEKASSDPALYLGSNGDPEVVAEILWNDPAELDILRAPNPRGVGSLWGPPVTRHVTRALKVKRIVRGHEPAMRGYKLNHGGAVLTLFSRLGAPYFNSQAAFMKCKLEYIALDDPEELLDRCIVTLEPDHWEYAARPG</sequence>
<dbReference type="SUPFAM" id="SSF56300">
    <property type="entry name" value="Metallo-dependent phosphatases"/>
    <property type="match status" value="1"/>
</dbReference>
<dbReference type="eggNOG" id="arCOG01143">
    <property type="taxonomic scope" value="Archaea"/>
</dbReference>
<dbReference type="AlphaFoldDB" id="U3TDB5"/>
<dbReference type="PRINTS" id="PR00114">
    <property type="entry name" value="STPHPHTASE"/>
</dbReference>
<dbReference type="KEGG" id="acj:ACAM_0546"/>
<dbReference type="OrthoDB" id="303721at2157"/>
<reference evidence="2 3" key="1">
    <citation type="journal article" date="2013" name="Appl. Environ. Microbiol.">
        <title>Variation of the Virus-Related Elements within Syntenic Genomes of the Hyperthermophilic Archaeon Aeropyrum.</title>
        <authorList>
            <person name="Daifuku T."/>
            <person name="Yoshida T."/>
            <person name="Kitamura T."/>
            <person name="Kawaichi S."/>
            <person name="Inoue T."/>
            <person name="Nomura K."/>
            <person name="Yoshida Y."/>
            <person name="Kuno S."/>
            <person name="Sako Y."/>
        </authorList>
    </citation>
    <scope>NUCLEOTIDE SEQUENCE [LARGE SCALE GENOMIC DNA]</scope>
    <source>
        <strain evidence="2 3">SY1</strain>
    </source>
</reference>
<dbReference type="PANTHER" id="PTHR11668">
    <property type="entry name" value="SERINE/THREONINE PROTEIN PHOSPHATASE"/>
    <property type="match status" value="1"/>
</dbReference>
<dbReference type="InterPro" id="IPR029052">
    <property type="entry name" value="Metallo-depent_PP-like"/>
</dbReference>
<evidence type="ECO:0000259" key="1">
    <source>
        <dbReference type="PROSITE" id="PS00125"/>
    </source>
</evidence>
<evidence type="ECO:0000313" key="3">
    <source>
        <dbReference type="Proteomes" id="UP000016887"/>
    </source>
</evidence>
<name>U3TDB5_9CREN</name>
<evidence type="ECO:0000313" key="2">
    <source>
        <dbReference type="EMBL" id="BAN90015.1"/>
    </source>
</evidence>
<feature type="domain" description="Serine/threonine specific protein phosphatases" evidence="1">
    <location>
        <begin position="113"/>
        <end position="118"/>
    </location>
</feature>
<dbReference type="EMBL" id="AP012489">
    <property type="protein sequence ID" value="BAN90015.1"/>
    <property type="molecule type" value="Genomic_DNA"/>
</dbReference>